<evidence type="ECO:0000256" key="5">
    <source>
        <dbReference type="ARBA" id="ARBA00022844"/>
    </source>
</evidence>
<dbReference type="Pfam" id="PF02305">
    <property type="entry name" value="Phage_F"/>
    <property type="match status" value="2"/>
</dbReference>
<evidence type="ECO:0000256" key="1">
    <source>
        <dbReference type="ARBA" id="ARBA00004328"/>
    </source>
</evidence>
<dbReference type="InterPro" id="IPR003514">
    <property type="entry name" value="Microviridae_protein_F"/>
</dbReference>
<dbReference type="InterPro" id="IPR016184">
    <property type="entry name" value="Capsid/spike_ssDNA_virus"/>
</dbReference>
<keyword evidence="3" id="KW-1140">T=1 icosahedral capsid protein</keyword>
<name>A0A976N2N4_9VIRU</name>
<dbReference type="SUPFAM" id="SSF88645">
    <property type="entry name" value="ssDNA viruses"/>
    <property type="match status" value="1"/>
</dbReference>
<evidence type="ECO:0000256" key="2">
    <source>
        <dbReference type="ARBA" id="ARBA00009963"/>
    </source>
</evidence>
<dbReference type="EMBL" id="OM869656">
    <property type="protein sequence ID" value="UPW41736.1"/>
    <property type="molecule type" value="Genomic_DNA"/>
</dbReference>
<accession>A0A976N2N4</accession>
<dbReference type="Gene3D" id="2.60.169.10">
    <property type="entry name" value="Microviridae F protein"/>
    <property type="match status" value="1"/>
</dbReference>
<sequence>MSNIFHVPNLTNKPSRNGFDLSHKNSFTAKIGELLPILHRTLMPGDKVRLKIQHRTVTLPLQTSAFTRFTEYFDFFFVPYSQLYRNANEVLAQTQNNPIYATSPNSASVVGTQLPWFNSHDVTGNHPLHGTGSYFQFLAGSPGAGTHTNFQGFSLACEALKLWNYLGASYVSEAWLTKPVDTLIPAAHPYSVFPWAAYQKIYFDFYRFDQWENNSPQCYNFDYLTGNLQFTNSMMRQQDSQSNLFTLRHCNYPKDLFFGVLPDSQRGEVSIANVHAYDYHPTYVPGSRLNKDDMYVEGNDESSSDTLLPVGILGDSEQNPGSGALSKVDLGIDIIELRTKKALQRYKEVVGTGNQDFRSMVKKIYGEDIPKHYSTDCQYLGGFSNIINVSTVVNNNLDSPTAQPGMKGIGVGNDTQNGEIKFEADTFGIIMCIYRVMPLLDYALIAPHFDIVKTEVDDYANPFFDRLGLQELPKMFLSDYDLDEPSEPFIGYVPRYFDYKTSVDVINGAFRTNLKSWIAVLDEDYIESFLTPGVNKDFFKVNTHLVDDIFFIASTESVNSDQFAINCNIEFKAVRNLDYDGLPKGN</sequence>
<evidence type="ECO:0000313" key="6">
    <source>
        <dbReference type="EMBL" id="UPW41736.1"/>
    </source>
</evidence>
<comment type="similarity">
    <text evidence="2">Belongs to the microviridae F protein family.</text>
</comment>
<dbReference type="GO" id="GO:0005198">
    <property type="term" value="F:structural molecule activity"/>
    <property type="evidence" value="ECO:0007669"/>
    <property type="project" value="InterPro"/>
</dbReference>
<comment type="subcellular location">
    <subcellularLocation>
        <location evidence="1">Virion</location>
    </subcellularLocation>
</comment>
<dbReference type="InterPro" id="IPR037002">
    <property type="entry name" value="Microviridae_protein_F_sf"/>
</dbReference>
<keyword evidence="4" id="KW-0167">Capsid protein</keyword>
<protein>
    <submittedName>
        <fullName evidence="6">Major capsid protein</fullName>
    </submittedName>
</protein>
<dbReference type="GO" id="GO:0039615">
    <property type="term" value="C:T=1 icosahedral viral capsid"/>
    <property type="evidence" value="ECO:0007669"/>
    <property type="project" value="UniProtKB-KW"/>
</dbReference>
<reference evidence="6" key="1">
    <citation type="submission" date="2022-02" db="EMBL/GenBank/DDBJ databases">
        <title>Towards deciphering the DNA virus diversity associated with rodent species in the families Cricetidae and Heteromyidae.</title>
        <authorList>
            <person name="Lund M."/>
            <person name="Larsen B.B."/>
            <person name="Gryseels S."/>
            <person name="Kraberger S."/>
            <person name="Rowsey D.M."/>
            <person name="Steger L."/>
            <person name="Yule K.M."/>
            <person name="Upham N.S."/>
            <person name="Worobey M."/>
            <person name="Van Doorslaer K."/>
            <person name="Varsani A."/>
        </authorList>
    </citation>
    <scope>NUCLEOTIDE SEQUENCE</scope>
    <source>
        <strain evidence="6">NeonRodF8_8</strain>
    </source>
</reference>
<evidence type="ECO:0000256" key="4">
    <source>
        <dbReference type="ARBA" id="ARBA00022561"/>
    </source>
</evidence>
<evidence type="ECO:0000256" key="3">
    <source>
        <dbReference type="ARBA" id="ARBA00022431"/>
    </source>
</evidence>
<proteinExistence type="inferred from homology"/>
<keyword evidence="5" id="KW-0946">Virion</keyword>
<organism evidence="6">
    <name type="scientific">Peromfec virus RodF8_8</name>
    <dbReference type="NCBI Taxonomy" id="2929389"/>
    <lineage>
        <taxon>Viruses</taxon>
        <taxon>Monodnaviria</taxon>
        <taxon>Sangervirae</taxon>
        <taxon>Phixviricota</taxon>
        <taxon>Malgrandaviricetes</taxon>
        <taxon>Petitvirales</taxon>
        <taxon>Microviridae</taxon>
    </lineage>
</organism>